<dbReference type="PRINTS" id="PR00032">
    <property type="entry name" value="HTHARAC"/>
</dbReference>
<dbReference type="Pfam" id="PF02311">
    <property type="entry name" value="AraC_binding"/>
    <property type="match status" value="1"/>
</dbReference>
<dbReference type="PANTHER" id="PTHR43280:SF2">
    <property type="entry name" value="HTH-TYPE TRANSCRIPTIONAL REGULATOR EXSA"/>
    <property type="match status" value="1"/>
</dbReference>
<sequence>MIKPFSTTSVHPDPQEAEELAVLFAGHSQTVPEHRMGPQVLDYYLVHTVVEGTGTYRCRDRLYELKAGDSFFIFPGELHVYQSDAKEPWRYRWIAFRGRKAAAWLQSAGISADHPVVNGGSEEALKSAREIERSFRDGVWTADWEAGGWLRLAFAAWALSRRPEGPPLRGQTGIAAREADRAARWMEAQLAGPVSIGRLAREMGYHRTYLTKMFRKEMGMAPITYLQKLRMERAKVLLRESLTVEEVASSVGYPDALYFSKSFKKWTGCTPTDYRRRTSAQP</sequence>
<dbReference type="InterPro" id="IPR009057">
    <property type="entry name" value="Homeodomain-like_sf"/>
</dbReference>
<gene>
    <name evidence="5" type="ORF">EAV92_10030</name>
</gene>
<dbReference type="CDD" id="cd06986">
    <property type="entry name" value="cupin_MmsR-like_N"/>
    <property type="match status" value="1"/>
</dbReference>
<dbReference type="EMBL" id="CP033433">
    <property type="protein sequence ID" value="AYQ72870.1"/>
    <property type="molecule type" value="Genomic_DNA"/>
</dbReference>
<dbReference type="PANTHER" id="PTHR43280">
    <property type="entry name" value="ARAC-FAMILY TRANSCRIPTIONAL REGULATOR"/>
    <property type="match status" value="1"/>
</dbReference>
<accession>A0A3G3JX94</accession>
<dbReference type="InterPro" id="IPR037923">
    <property type="entry name" value="HTH-like"/>
</dbReference>
<dbReference type="InterPro" id="IPR020449">
    <property type="entry name" value="Tscrpt_reg_AraC-type_HTH"/>
</dbReference>
<evidence type="ECO:0000313" key="6">
    <source>
        <dbReference type="Proteomes" id="UP000269097"/>
    </source>
</evidence>
<reference evidence="5 6" key="1">
    <citation type="submission" date="2018-10" db="EMBL/GenBank/DDBJ databases">
        <title>Genome Sequence of Cohnella sp.</title>
        <authorList>
            <person name="Srinivasan S."/>
            <person name="Kim M.K."/>
        </authorList>
    </citation>
    <scope>NUCLEOTIDE SEQUENCE [LARGE SCALE GENOMIC DNA]</scope>
    <source>
        <strain evidence="5 6">18JY8-7</strain>
    </source>
</reference>
<dbReference type="PROSITE" id="PS01124">
    <property type="entry name" value="HTH_ARAC_FAMILY_2"/>
    <property type="match status" value="1"/>
</dbReference>
<dbReference type="InterPro" id="IPR018062">
    <property type="entry name" value="HTH_AraC-typ_CS"/>
</dbReference>
<evidence type="ECO:0000313" key="5">
    <source>
        <dbReference type="EMBL" id="AYQ72870.1"/>
    </source>
</evidence>
<keyword evidence="2" id="KW-0238">DNA-binding</keyword>
<dbReference type="Pfam" id="PF12833">
    <property type="entry name" value="HTH_18"/>
    <property type="match status" value="1"/>
</dbReference>
<evidence type="ECO:0000256" key="2">
    <source>
        <dbReference type="ARBA" id="ARBA00023125"/>
    </source>
</evidence>
<dbReference type="SMART" id="SM00342">
    <property type="entry name" value="HTH_ARAC"/>
    <property type="match status" value="1"/>
</dbReference>
<dbReference type="SUPFAM" id="SSF46689">
    <property type="entry name" value="Homeodomain-like"/>
    <property type="match status" value="2"/>
</dbReference>
<proteinExistence type="predicted"/>
<name>A0A3G3JX94_9BACL</name>
<evidence type="ECO:0000259" key="4">
    <source>
        <dbReference type="PROSITE" id="PS01124"/>
    </source>
</evidence>
<dbReference type="Gene3D" id="1.10.10.60">
    <property type="entry name" value="Homeodomain-like"/>
    <property type="match status" value="2"/>
</dbReference>
<keyword evidence="1" id="KW-0805">Transcription regulation</keyword>
<evidence type="ECO:0000256" key="1">
    <source>
        <dbReference type="ARBA" id="ARBA00023015"/>
    </source>
</evidence>
<feature type="domain" description="HTH araC/xylS-type" evidence="4">
    <location>
        <begin position="180"/>
        <end position="277"/>
    </location>
</feature>
<keyword evidence="3" id="KW-0804">Transcription</keyword>
<dbReference type="InterPro" id="IPR003313">
    <property type="entry name" value="AraC-bd"/>
</dbReference>
<dbReference type="GO" id="GO:0003700">
    <property type="term" value="F:DNA-binding transcription factor activity"/>
    <property type="evidence" value="ECO:0007669"/>
    <property type="project" value="InterPro"/>
</dbReference>
<dbReference type="KEGG" id="coh:EAV92_10030"/>
<dbReference type="InterPro" id="IPR018060">
    <property type="entry name" value="HTH_AraC"/>
</dbReference>
<protein>
    <submittedName>
        <fullName evidence="5">AraC family transcriptional regulator</fullName>
    </submittedName>
</protein>
<dbReference type="SUPFAM" id="SSF51215">
    <property type="entry name" value="Regulatory protein AraC"/>
    <property type="match status" value="1"/>
</dbReference>
<dbReference type="PROSITE" id="PS00041">
    <property type="entry name" value="HTH_ARAC_FAMILY_1"/>
    <property type="match status" value="1"/>
</dbReference>
<keyword evidence="6" id="KW-1185">Reference proteome</keyword>
<dbReference type="Gene3D" id="2.60.120.280">
    <property type="entry name" value="Regulatory protein AraC"/>
    <property type="match status" value="1"/>
</dbReference>
<dbReference type="RefSeq" id="WP_123040952.1">
    <property type="nucleotide sequence ID" value="NZ_CP033433.1"/>
</dbReference>
<dbReference type="Proteomes" id="UP000269097">
    <property type="component" value="Chromosome"/>
</dbReference>
<dbReference type="AlphaFoldDB" id="A0A3G3JX94"/>
<organism evidence="5 6">
    <name type="scientific">Cohnella candidum</name>
    <dbReference type="NCBI Taxonomy" id="2674991"/>
    <lineage>
        <taxon>Bacteria</taxon>
        <taxon>Bacillati</taxon>
        <taxon>Bacillota</taxon>
        <taxon>Bacilli</taxon>
        <taxon>Bacillales</taxon>
        <taxon>Paenibacillaceae</taxon>
        <taxon>Cohnella</taxon>
    </lineage>
</organism>
<dbReference type="GO" id="GO:0043565">
    <property type="term" value="F:sequence-specific DNA binding"/>
    <property type="evidence" value="ECO:0007669"/>
    <property type="project" value="InterPro"/>
</dbReference>
<evidence type="ECO:0000256" key="3">
    <source>
        <dbReference type="ARBA" id="ARBA00023163"/>
    </source>
</evidence>